<protein>
    <submittedName>
        <fullName evidence="2">Uncharacterized protein</fullName>
    </submittedName>
</protein>
<reference evidence="2 3" key="1">
    <citation type="journal article" date="2018" name="Front. Microbiol.">
        <title>Prospects for Fungal Bioremediation of Acidic Radioactive Waste Sites: Characterization and Genome Sequence of Rhodotorula taiwanensis MD1149.</title>
        <authorList>
            <person name="Tkavc R."/>
            <person name="Matrosova V.Y."/>
            <person name="Grichenko O.E."/>
            <person name="Gostincar C."/>
            <person name="Volpe R.P."/>
            <person name="Klimenkova P."/>
            <person name="Gaidamakova E.K."/>
            <person name="Zhou C.E."/>
            <person name="Stewart B.J."/>
            <person name="Lyman M.G."/>
            <person name="Malfatti S.A."/>
            <person name="Rubinfeld B."/>
            <person name="Courtot M."/>
            <person name="Singh J."/>
            <person name="Dalgard C.L."/>
            <person name="Hamilton T."/>
            <person name="Frey K.G."/>
            <person name="Gunde-Cimerman N."/>
            <person name="Dugan L."/>
            <person name="Daly M.J."/>
        </authorList>
    </citation>
    <scope>NUCLEOTIDE SEQUENCE [LARGE SCALE GENOMIC DNA]</scope>
    <source>
        <strain evidence="2 3">MD1149</strain>
    </source>
</reference>
<name>A0A2S5BIU3_9BASI</name>
<proteinExistence type="predicted"/>
<dbReference type="AlphaFoldDB" id="A0A2S5BIU3"/>
<dbReference type="Proteomes" id="UP000237144">
    <property type="component" value="Unassembled WGS sequence"/>
</dbReference>
<dbReference type="EMBL" id="PJQD01000002">
    <property type="protein sequence ID" value="POY76680.1"/>
    <property type="molecule type" value="Genomic_DNA"/>
</dbReference>
<evidence type="ECO:0000313" key="2">
    <source>
        <dbReference type="EMBL" id="POY76680.1"/>
    </source>
</evidence>
<feature type="compositionally biased region" description="Polar residues" evidence="1">
    <location>
        <begin position="135"/>
        <end position="148"/>
    </location>
</feature>
<comment type="caution">
    <text evidence="2">The sequence shown here is derived from an EMBL/GenBank/DDBJ whole genome shotgun (WGS) entry which is preliminary data.</text>
</comment>
<feature type="region of interest" description="Disordered" evidence="1">
    <location>
        <begin position="106"/>
        <end position="154"/>
    </location>
</feature>
<gene>
    <name evidence="2" type="ORF">BMF94_0272</name>
</gene>
<feature type="compositionally biased region" description="Polar residues" evidence="1">
    <location>
        <begin position="62"/>
        <end position="80"/>
    </location>
</feature>
<feature type="compositionally biased region" description="Pro residues" evidence="1">
    <location>
        <begin position="28"/>
        <end position="39"/>
    </location>
</feature>
<keyword evidence="3" id="KW-1185">Reference proteome</keyword>
<evidence type="ECO:0000313" key="3">
    <source>
        <dbReference type="Proteomes" id="UP000237144"/>
    </source>
</evidence>
<sequence length="216" mass="23169">MTPKPLRLGSSLPSWPLQTAEPASPSLLAPPSPATPRFPPQWNASPQAGMSRFVVPTPEARPSSQTASLVHASEASTPTSFHDHDARSEAVSFLDRHERPLLCHAHPHAGHTTAGYSRTPNARGDRSRSEAARPSTATDFSKSQSSRSAARGPVAMVNSVHAQRLTTDECQLPRQSGSRFSAYTAGCVQDLESLDDGAVVRYLDGPMDCTVHTPIR</sequence>
<evidence type="ECO:0000256" key="1">
    <source>
        <dbReference type="SAM" id="MobiDB-lite"/>
    </source>
</evidence>
<feature type="region of interest" description="Disordered" evidence="1">
    <location>
        <begin position="1"/>
        <end position="90"/>
    </location>
</feature>
<accession>A0A2S5BIU3</accession>
<feature type="compositionally biased region" description="Basic and acidic residues" evidence="1">
    <location>
        <begin position="81"/>
        <end position="90"/>
    </location>
</feature>
<organism evidence="2 3">
    <name type="scientific">Rhodotorula taiwanensis</name>
    <dbReference type="NCBI Taxonomy" id="741276"/>
    <lineage>
        <taxon>Eukaryota</taxon>
        <taxon>Fungi</taxon>
        <taxon>Dikarya</taxon>
        <taxon>Basidiomycota</taxon>
        <taxon>Pucciniomycotina</taxon>
        <taxon>Microbotryomycetes</taxon>
        <taxon>Sporidiobolales</taxon>
        <taxon>Sporidiobolaceae</taxon>
        <taxon>Rhodotorula</taxon>
    </lineage>
</organism>